<dbReference type="InterPro" id="IPR005119">
    <property type="entry name" value="LysR_subst-bd"/>
</dbReference>
<gene>
    <name evidence="7" type="ORF">CEP68_05040</name>
</gene>
<protein>
    <recommendedName>
        <fullName evidence="6">HTH lysR-type domain-containing protein</fullName>
    </recommendedName>
</protein>
<organism evidence="7 8">
    <name type="scientific">Brevundimonas vesicularis</name>
    <name type="common">Pseudomonas vesicularis</name>
    <dbReference type="NCBI Taxonomy" id="41276"/>
    <lineage>
        <taxon>Bacteria</taxon>
        <taxon>Pseudomonadati</taxon>
        <taxon>Pseudomonadota</taxon>
        <taxon>Alphaproteobacteria</taxon>
        <taxon>Caulobacterales</taxon>
        <taxon>Caulobacteraceae</taxon>
        <taxon>Brevundimonas</taxon>
    </lineage>
</organism>
<dbReference type="PANTHER" id="PTHR30293:SF0">
    <property type="entry name" value="NITROGEN ASSIMILATION REGULATORY PROTEIN NAC"/>
    <property type="match status" value="1"/>
</dbReference>
<evidence type="ECO:0000256" key="2">
    <source>
        <dbReference type="ARBA" id="ARBA00023015"/>
    </source>
</evidence>
<dbReference type="SUPFAM" id="SSF46785">
    <property type="entry name" value="Winged helix' DNA-binding domain"/>
    <property type="match status" value="1"/>
</dbReference>
<dbReference type="InterPro" id="IPR036388">
    <property type="entry name" value="WH-like_DNA-bd_sf"/>
</dbReference>
<dbReference type="Pfam" id="PF00126">
    <property type="entry name" value="HTH_1"/>
    <property type="match status" value="1"/>
</dbReference>
<dbReference type="EMBL" id="CP022048">
    <property type="protein sequence ID" value="ASE38913.1"/>
    <property type="molecule type" value="Genomic_DNA"/>
</dbReference>
<dbReference type="Gene3D" id="1.10.10.10">
    <property type="entry name" value="Winged helix-like DNA-binding domain superfamily/Winged helix DNA-binding domain"/>
    <property type="match status" value="1"/>
</dbReference>
<evidence type="ECO:0000256" key="5">
    <source>
        <dbReference type="ARBA" id="ARBA00023163"/>
    </source>
</evidence>
<keyword evidence="3" id="KW-0238">DNA-binding</keyword>
<evidence type="ECO:0000256" key="4">
    <source>
        <dbReference type="ARBA" id="ARBA00023159"/>
    </source>
</evidence>
<reference evidence="8" key="1">
    <citation type="submission" date="2017-06" db="EMBL/GenBank/DDBJ databases">
        <title>FDA dAtabase for Regulatory Grade micrObial Sequences (FDA-ARGOS): Supporting development and validation of Infectious Disease Dx tests.</title>
        <authorList>
            <person name="Minogue T."/>
            <person name="Wolcott M."/>
            <person name="Wasieloski L."/>
            <person name="Aguilar W."/>
            <person name="Moore D."/>
            <person name="Tallon L."/>
            <person name="Sadzewicz L."/>
            <person name="Sengamalay N."/>
            <person name="Ott S."/>
            <person name="Godinez A."/>
            <person name="Nagaraj S."/>
            <person name="Nadendla S."/>
            <person name="Geyer C."/>
            <person name="Sichtig H."/>
        </authorList>
    </citation>
    <scope>NUCLEOTIDE SEQUENCE [LARGE SCALE GENOMIC DNA]</scope>
    <source>
        <strain evidence="8">FDAARGOS_289</strain>
    </source>
</reference>
<comment type="similarity">
    <text evidence="1">Belongs to the LysR transcriptional regulatory family.</text>
</comment>
<dbReference type="PANTHER" id="PTHR30293">
    <property type="entry name" value="TRANSCRIPTIONAL REGULATORY PROTEIN NAC-RELATED"/>
    <property type="match status" value="1"/>
</dbReference>
<evidence type="ECO:0000256" key="3">
    <source>
        <dbReference type="ARBA" id="ARBA00023125"/>
    </source>
</evidence>
<sequence length="331" mass="36588">MELRHLRYFVAMAETGSLMKASERLHVAQPALSVHLANLEAELGVTLVTRNRRGVELTEHGEFLYARALDMLRYHQDSISGLKARRSKPHGRVTVGLVSTLPPLLVPDLLRAVKAQLPDVTLYIVDASTSALYEWLTDGRIDMVVLFNLPEAPELEIIPVFSDHFYLCGKPGANTETHIEFDDLVDLPLALPSISTTWRQALEEAAERRGVTFAPVIETESSQTLRLLASLGECHAVLPGSGVYHDVQAGRLQARRVVNPDMAGMMSVARLASRPLTGAQTQVREILVEVARKVGRDMDLTVEPPPPLIRRTTPTLLFPIEGGKRWSGKES</sequence>
<dbReference type="SUPFAM" id="SSF53850">
    <property type="entry name" value="Periplasmic binding protein-like II"/>
    <property type="match status" value="1"/>
</dbReference>
<dbReference type="Proteomes" id="UP000197050">
    <property type="component" value="Chromosome"/>
</dbReference>
<name>A0A1Z3U6L3_BREVE</name>
<evidence type="ECO:0000313" key="8">
    <source>
        <dbReference type="Proteomes" id="UP000197050"/>
    </source>
</evidence>
<feature type="domain" description="HTH lysR-type" evidence="6">
    <location>
        <begin position="1"/>
        <end position="58"/>
    </location>
</feature>
<dbReference type="GO" id="GO:0003700">
    <property type="term" value="F:DNA-binding transcription factor activity"/>
    <property type="evidence" value="ECO:0007669"/>
    <property type="project" value="InterPro"/>
</dbReference>
<keyword evidence="2" id="KW-0805">Transcription regulation</keyword>
<evidence type="ECO:0000256" key="1">
    <source>
        <dbReference type="ARBA" id="ARBA00009437"/>
    </source>
</evidence>
<evidence type="ECO:0000259" key="6">
    <source>
        <dbReference type="PROSITE" id="PS50931"/>
    </source>
</evidence>
<evidence type="ECO:0000313" key="7">
    <source>
        <dbReference type="EMBL" id="ASE38913.1"/>
    </source>
</evidence>
<keyword evidence="4" id="KW-0010">Activator</keyword>
<dbReference type="FunFam" id="1.10.10.10:FF:000001">
    <property type="entry name" value="LysR family transcriptional regulator"/>
    <property type="match status" value="1"/>
</dbReference>
<dbReference type="PROSITE" id="PS50931">
    <property type="entry name" value="HTH_LYSR"/>
    <property type="match status" value="1"/>
</dbReference>
<accession>A0A1Z3U6L3</accession>
<dbReference type="KEGG" id="bvc:CEP68_05040"/>
<dbReference type="GO" id="GO:2000142">
    <property type="term" value="P:regulation of DNA-templated transcription initiation"/>
    <property type="evidence" value="ECO:0007669"/>
    <property type="project" value="TreeGrafter"/>
</dbReference>
<dbReference type="InterPro" id="IPR000847">
    <property type="entry name" value="LysR_HTH_N"/>
</dbReference>
<dbReference type="InterPro" id="IPR036390">
    <property type="entry name" value="WH_DNA-bd_sf"/>
</dbReference>
<proteinExistence type="inferred from homology"/>
<keyword evidence="5" id="KW-0804">Transcription</keyword>
<dbReference type="AlphaFoldDB" id="A0A1Z3U6L3"/>
<dbReference type="Pfam" id="PF03466">
    <property type="entry name" value="LysR_substrate"/>
    <property type="match status" value="1"/>
</dbReference>
<dbReference type="GO" id="GO:0003677">
    <property type="term" value="F:DNA binding"/>
    <property type="evidence" value="ECO:0007669"/>
    <property type="project" value="UniProtKB-KW"/>
</dbReference>
<dbReference type="Gene3D" id="3.40.190.10">
    <property type="entry name" value="Periplasmic binding protein-like II"/>
    <property type="match status" value="2"/>
</dbReference>
<dbReference type="PRINTS" id="PR00039">
    <property type="entry name" value="HTHLYSR"/>
</dbReference>